<proteinExistence type="predicted"/>
<dbReference type="AlphaFoldDB" id="A0ABD0JMN1"/>
<accession>A0ABD0JMN1</accession>
<gene>
    <name evidence="1" type="ORF">BaRGS_00032581</name>
</gene>
<comment type="caution">
    <text evidence="1">The sequence shown here is derived from an EMBL/GenBank/DDBJ whole genome shotgun (WGS) entry which is preliminary data.</text>
</comment>
<keyword evidence="2" id="KW-1185">Reference proteome</keyword>
<sequence>MEINSDQESTKDSHSSDSDLRRHLFTFKFQEHPGHLKAKPQVSFNFSISGLILMADQIVQMHWKVETLWKMVGVNDPKVSASKIKCYPLSEKSSLQ</sequence>
<dbReference type="EMBL" id="JACVVK020000383">
    <property type="protein sequence ID" value="KAK7476157.1"/>
    <property type="molecule type" value="Genomic_DNA"/>
</dbReference>
<dbReference type="Proteomes" id="UP001519460">
    <property type="component" value="Unassembled WGS sequence"/>
</dbReference>
<evidence type="ECO:0000313" key="1">
    <source>
        <dbReference type="EMBL" id="KAK7476157.1"/>
    </source>
</evidence>
<reference evidence="1 2" key="1">
    <citation type="journal article" date="2023" name="Sci. Data">
        <title>Genome assembly of the Korean intertidal mud-creeper Batillaria attramentaria.</title>
        <authorList>
            <person name="Patra A.K."/>
            <person name="Ho P.T."/>
            <person name="Jun S."/>
            <person name="Lee S.J."/>
            <person name="Kim Y."/>
            <person name="Won Y.J."/>
        </authorList>
    </citation>
    <scope>NUCLEOTIDE SEQUENCE [LARGE SCALE GENOMIC DNA]</scope>
    <source>
        <strain evidence="1">Wonlab-2016</strain>
    </source>
</reference>
<organism evidence="1 2">
    <name type="scientific">Batillaria attramentaria</name>
    <dbReference type="NCBI Taxonomy" id="370345"/>
    <lineage>
        <taxon>Eukaryota</taxon>
        <taxon>Metazoa</taxon>
        <taxon>Spiralia</taxon>
        <taxon>Lophotrochozoa</taxon>
        <taxon>Mollusca</taxon>
        <taxon>Gastropoda</taxon>
        <taxon>Caenogastropoda</taxon>
        <taxon>Sorbeoconcha</taxon>
        <taxon>Cerithioidea</taxon>
        <taxon>Batillariidae</taxon>
        <taxon>Batillaria</taxon>
    </lineage>
</organism>
<evidence type="ECO:0000313" key="2">
    <source>
        <dbReference type="Proteomes" id="UP001519460"/>
    </source>
</evidence>
<protein>
    <submittedName>
        <fullName evidence="1">Uncharacterized protein</fullName>
    </submittedName>
</protein>
<name>A0ABD0JMN1_9CAEN</name>